<comment type="catalytic activity">
    <reaction evidence="9">
        <text>[ThiI sulfur-carrier protein]-S-sulfanyl-L-cysteine + a uridine in tRNA + 2 reduced [2Fe-2S]-[ferredoxin] + ATP + H(+) = [ThiI sulfur-carrier protein]-L-cysteine + a 4-thiouridine in tRNA + 2 oxidized [2Fe-2S]-[ferredoxin] + AMP + diphosphate</text>
        <dbReference type="Rhea" id="RHEA:24176"/>
        <dbReference type="Rhea" id="RHEA-COMP:10000"/>
        <dbReference type="Rhea" id="RHEA-COMP:10001"/>
        <dbReference type="Rhea" id="RHEA-COMP:13337"/>
        <dbReference type="Rhea" id="RHEA-COMP:13338"/>
        <dbReference type="Rhea" id="RHEA-COMP:13339"/>
        <dbReference type="Rhea" id="RHEA-COMP:13340"/>
        <dbReference type="ChEBI" id="CHEBI:15378"/>
        <dbReference type="ChEBI" id="CHEBI:29950"/>
        <dbReference type="ChEBI" id="CHEBI:30616"/>
        <dbReference type="ChEBI" id="CHEBI:33019"/>
        <dbReference type="ChEBI" id="CHEBI:33737"/>
        <dbReference type="ChEBI" id="CHEBI:33738"/>
        <dbReference type="ChEBI" id="CHEBI:61963"/>
        <dbReference type="ChEBI" id="CHEBI:65315"/>
        <dbReference type="ChEBI" id="CHEBI:136798"/>
        <dbReference type="ChEBI" id="CHEBI:456215"/>
        <dbReference type="EC" id="2.8.1.4"/>
    </reaction>
</comment>
<dbReference type="InterPro" id="IPR049962">
    <property type="entry name" value="THUMP_ThiI"/>
</dbReference>
<dbReference type="EC" id="2.8.1.4" evidence="9"/>
<dbReference type="SMART" id="SM00981">
    <property type="entry name" value="THUMP"/>
    <property type="match status" value="1"/>
</dbReference>
<dbReference type="Gene3D" id="3.30.2130.30">
    <property type="match status" value="1"/>
</dbReference>
<dbReference type="Pfam" id="PF22025">
    <property type="entry name" value="ThiI_fer"/>
    <property type="match status" value="1"/>
</dbReference>
<reference evidence="11 12" key="1">
    <citation type="submission" date="2022-11" db="EMBL/GenBank/DDBJ databases">
        <authorList>
            <person name="Caiyu Z."/>
        </authorList>
    </citation>
    <scope>NUCLEOTIDE SEQUENCE [LARGE SCALE GENOMIC DNA]</scope>
    <source>
        <strain evidence="11 12">YR-4</strain>
    </source>
</reference>
<comment type="caution">
    <text evidence="11">The sequence shown here is derived from an EMBL/GenBank/DDBJ whole genome shotgun (WGS) entry which is preliminary data.</text>
</comment>
<proteinExistence type="inferred from homology"/>
<keyword evidence="8 9" id="KW-0784">Thiamine biosynthesis</keyword>
<dbReference type="InterPro" id="IPR004114">
    <property type="entry name" value="THUMP_dom"/>
</dbReference>
<feature type="binding site" evidence="9">
    <location>
        <begin position="183"/>
        <end position="184"/>
    </location>
    <ligand>
        <name>ATP</name>
        <dbReference type="ChEBI" id="CHEBI:30616"/>
    </ligand>
</feature>
<accession>A0ABT4BR25</accession>
<dbReference type="CDD" id="cd01712">
    <property type="entry name" value="PPase_ThiI"/>
    <property type="match status" value="1"/>
</dbReference>
<feature type="binding site" evidence="9">
    <location>
        <position position="265"/>
    </location>
    <ligand>
        <name>ATP</name>
        <dbReference type="ChEBI" id="CHEBI:30616"/>
    </ligand>
</feature>
<dbReference type="Proteomes" id="UP001082703">
    <property type="component" value="Unassembled WGS sequence"/>
</dbReference>
<dbReference type="CDD" id="cd11716">
    <property type="entry name" value="THUMP_ThiI"/>
    <property type="match status" value="1"/>
</dbReference>
<dbReference type="InterPro" id="IPR003720">
    <property type="entry name" value="tRNA_STrfase"/>
</dbReference>
<dbReference type="InterPro" id="IPR020536">
    <property type="entry name" value="ThiI_AANH"/>
</dbReference>
<feature type="binding site" evidence="9">
    <location>
        <begin position="208"/>
        <end position="209"/>
    </location>
    <ligand>
        <name>ATP</name>
        <dbReference type="ChEBI" id="CHEBI:30616"/>
    </ligand>
</feature>
<feature type="domain" description="THUMP" evidence="10">
    <location>
        <begin position="60"/>
        <end position="165"/>
    </location>
</feature>
<organism evidence="11 12">
    <name type="scientific">Caproiciproducens galactitolivorans</name>
    <dbReference type="NCBI Taxonomy" id="642589"/>
    <lineage>
        <taxon>Bacteria</taxon>
        <taxon>Bacillati</taxon>
        <taxon>Bacillota</taxon>
        <taxon>Clostridia</taxon>
        <taxon>Eubacteriales</taxon>
        <taxon>Acutalibacteraceae</taxon>
        <taxon>Caproiciproducens</taxon>
    </lineage>
</organism>
<evidence type="ECO:0000256" key="2">
    <source>
        <dbReference type="ARBA" id="ARBA00022490"/>
    </source>
</evidence>
<dbReference type="InterPro" id="IPR014729">
    <property type="entry name" value="Rossmann-like_a/b/a_fold"/>
</dbReference>
<evidence type="ECO:0000256" key="6">
    <source>
        <dbReference type="ARBA" id="ARBA00022840"/>
    </source>
</evidence>
<keyword evidence="5 9" id="KW-0547">Nucleotide-binding</keyword>
<feature type="binding site" evidence="9">
    <location>
        <position position="287"/>
    </location>
    <ligand>
        <name>ATP</name>
        <dbReference type="ChEBI" id="CHEBI:30616"/>
    </ligand>
</feature>
<sequence length="398" mass="44015">MDEIILIKLGEMVLKGLNRNVFEAALLRNIRRRLNPLGKFDVKTAQSTVYVTPHTGADLDAAVEKIAKVFGIATFSRACVVKKEMPAILNAAGEYLKSDLLAAKSFKVETKRADKHFPLKSPEISAEVGEYLLNLYPHLFVDVHQPDITVRVEVRDFGAYVHGQPLKGAGGIPVGTGGNAAILISGGIDSPVAAWMMAKRGLELTAVHFASPPYTSERAEQKVIDLLTRVSEYAGRMNLFIVPFAKVQEEIMAKCPEELFTIIMRRFMMRVSEEIARQESCSALITGESLGQVASQTIQAIACTDEAAKMPVFRPLIGMDKLEIIEISRKIQTFDISIQPFEDCCTVFTPKHPRTRPVIGDILTAEQALDCEKLIDDCVQNVRKMKIAPHTDGGIYER</sequence>
<dbReference type="PANTHER" id="PTHR43209">
    <property type="entry name" value="TRNA SULFURTRANSFERASE"/>
    <property type="match status" value="1"/>
</dbReference>
<dbReference type="InterPro" id="IPR050102">
    <property type="entry name" value="tRNA_sulfurtransferase_ThiI"/>
</dbReference>
<evidence type="ECO:0000313" key="12">
    <source>
        <dbReference type="Proteomes" id="UP001082703"/>
    </source>
</evidence>
<dbReference type="RefSeq" id="WP_268057330.1">
    <property type="nucleotide sequence ID" value="NZ_JAPOHA010000003.1"/>
</dbReference>
<comment type="subcellular location">
    <subcellularLocation>
        <location evidence="1 9">Cytoplasm</location>
    </subcellularLocation>
</comment>
<dbReference type="Pfam" id="PF02568">
    <property type="entry name" value="ThiI"/>
    <property type="match status" value="1"/>
</dbReference>
<dbReference type="NCBIfam" id="TIGR00342">
    <property type="entry name" value="tRNA uracil 4-sulfurtransferase ThiI"/>
    <property type="match status" value="1"/>
</dbReference>
<dbReference type="GO" id="GO:0140741">
    <property type="term" value="F:tRNA-uracil-4 sulfurtransferase activity"/>
    <property type="evidence" value="ECO:0007669"/>
    <property type="project" value="UniProtKB-EC"/>
</dbReference>
<comment type="similarity">
    <text evidence="9">Belongs to the ThiI family.</text>
</comment>
<comment type="function">
    <text evidence="9">Catalyzes the ATP-dependent transfer of a sulfur to tRNA to produce 4-thiouridine in position 8 of tRNAs, which functions as a near-UV photosensor. Also catalyzes the transfer of sulfur to the sulfur carrier protein ThiS, forming ThiS-thiocarboxylate. This is a step in the synthesis of thiazole, in the thiamine biosynthesis pathway. The sulfur is donated as persulfide by IscS.</text>
</comment>
<keyword evidence="6 9" id="KW-0067">ATP-binding</keyword>
<keyword evidence="2 9" id="KW-0963">Cytoplasm</keyword>
<dbReference type="PROSITE" id="PS51165">
    <property type="entry name" value="THUMP"/>
    <property type="match status" value="1"/>
</dbReference>
<comment type="catalytic activity">
    <reaction evidence="9">
        <text>[ThiS sulfur-carrier protein]-C-terminal Gly-Gly-AMP + S-sulfanyl-L-cysteinyl-[cysteine desulfurase] + AH2 = [ThiS sulfur-carrier protein]-C-terminal-Gly-aminoethanethioate + L-cysteinyl-[cysteine desulfurase] + A + AMP + 2 H(+)</text>
        <dbReference type="Rhea" id="RHEA:43340"/>
        <dbReference type="Rhea" id="RHEA-COMP:12157"/>
        <dbReference type="Rhea" id="RHEA-COMP:12158"/>
        <dbReference type="Rhea" id="RHEA-COMP:12910"/>
        <dbReference type="Rhea" id="RHEA-COMP:19908"/>
        <dbReference type="ChEBI" id="CHEBI:13193"/>
        <dbReference type="ChEBI" id="CHEBI:15378"/>
        <dbReference type="ChEBI" id="CHEBI:17499"/>
        <dbReference type="ChEBI" id="CHEBI:29950"/>
        <dbReference type="ChEBI" id="CHEBI:61963"/>
        <dbReference type="ChEBI" id="CHEBI:90618"/>
        <dbReference type="ChEBI" id="CHEBI:232372"/>
        <dbReference type="ChEBI" id="CHEBI:456215"/>
    </reaction>
</comment>
<keyword evidence="7 9" id="KW-0694">RNA-binding</keyword>
<keyword evidence="12" id="KW-1185">Reference proteome</keyword>
<dbReference type="EMBL" id="JAPOHA010000003">
    <property type="protein sequence ID" value="MCY1713322.1"/>
    <property type="molecule type" value="Genomic_DNA"/>
</dbReference>
<evidence type="ECO:0000256" key="4">
    <source>
        <dbReference type="ARBA" id="ARBA00022679"/>
    </source>
</evidence>
<evidence type="ECO:0000256" key="7">
    <source>
        <dbReference type="ARBA" id="ARBA00022884"/>
    </source>
</evidence>
<evidence type="ECO:0000256" key="8">
    <source>
        <dbReference type="ARBA" id="ARBA00022977"/>
    </source>
</evidence>
<dbReference type="SUPFAM" id="SSF52402">
    <property type="entry name" value="Adenine nucleotide alpha hydrolases-like"/>
    <property type="match status" value="1"/>
</dbReference>
<dbReference type="Gene3D" id="3.40.50.620">
    <property type="entry name" value="HUPs"/>
    <property type="match status" value="1"/>
</dbReference>
<protein>
    <recommendedName>
        <fullName evidence="9">Probable tRNA sulfurtransferase</fullName>
        <ecNumber evidence="9">2.8.1.4</ecNumber>
    </recommendedName>
    <alternativeName>
        <fullName evidence="9">Sulfur carrier protein ThiS sulfurtransferase</fullName>
    </alternativeName>
    <alternativeName>
        <fullName evidence="9">Thiamine biosynthesis protein ThiI</fullName>
    </alternativeName>
    <alternativeName>
        <fullName evidence="9">tRNA 4-thiouridine synthase</fullName>
    </alternativeName>
</protein>
<evidence type="ECO:0000256" key="3">
    <source>
        <dbReference type="ARBA" id="ARBA00022555"/>
    </source>
</evidence>
<name>A0ABT4BR25_9FIRM</name>
<comment type="pathway">
    <text evidence="9">Cofactor biosynthesis; thiamine diphosphate biosynthesis.</text>
</comment>
<gene>
    <name evidence="9 11" type="primary">thiI</name>
    <name evidence="11" type="ORF">OUY18_03500</name>
</gene>
<evidence type="ECO:0000256" key="9">
    <source>
        <dbReference type="HAMAP-Rule" id="MF_00021"/>
    </source>
</evidence>
<dbReference type="HAMAP" id="MF_00021">
    <property type="entry name" value="ThiI"/>
    <property type="match status" value="1"/>
</dbReference>
<keyword evidence="4 9" id="KW-0808">Transferase</keyword>
<evidence type="ECO:0000256" key="1">
    <source>
        <dbReference type="ARBA" id="ARBA00004496"/>
    </source>
</evidence>
<evidence type="ECO:0000313" key="11">
    <source>
        <dbReference type="EMBL" id="MCY1713322.1"/>
    </source>
</evidence>
<evidence type="ECO:0000256" key="5">
    <source>
        <dbReference type="ARBA" id="ARBA00022741"/>
    </source>
</evidence>
<dbReference type="InterPro" id="IPR049961">
    <property type="entry name" value="ThiI_N"/>
</dbReference>
<dbReference type="Pfam" id="PF02926">
    <property type="entry name" value="THUMP"/>
    <property type="match status" value="1"/>
</dbReference>
<dbReference type="PANTHER" id="PTHR43209:SF1">
    <property type="entry name" value="TRNA SULFURTRANSFERASE"/>
    <property type="match status" value="1"/>
</dbReference>
<evidence type="ECO:0000259" key="10">
    <source>
        <dbReference type="PROSITE" id="PS51165"/>
    </source>
</evidence>
<feature type="binding site" evidence="9">
    <location>
        <position position="296"/>
    </location>
    <ligand>
        <name>ATP</name>
        <dbReference type="ChEBI" id="CHEBI:30616"/>
    </ligand>
</feature>
<dbReference type="SUPFAM" id="SSF143437">
    <property type="entry name" value="THUMP domain-like"/>
    <property type="match status" value="1"/>
</dbReference>
<dbReference type="InterPro" id="IPR054173">
    <property type="entry name" value="ThiI_fer"/>
</dbReference>
<keyword evidence="3 9" id="KW-0820">tRNA-binding</keyword>